<gene>
    <name evidence="2" type="ORF">CJ263_02635</name>
</gene>
<proteinExistence type="predicted"/>
<organism evidence="2 3">
    <name type="scientific">Maribacter cobaltidurans</name>
    <dbReference type="NCBI Taxonomy" id="1178778"/>
    <lineage>
        <taxon>Bacteria</taxon>
        <taxon>Pseudomonadati</taxon>
        <taxon>Bacteroidota</taxon>
        <taxon>Flavobacteriia</taxon>
        <taxon>Flavobacteriales</taxon>
        <taxon>Flavobacteriaceae</taxon>
        <taxon>Maribacter</taxon>
    </lineage>
</organism>
<dbReference type="InterPro" id="IPR021953">
    <property type="entry name" value="DUF3570"/>
</dbReference>
<dbReference type="KEGG" id="marb:CJ263_02635"/>
<sequence length="509" mass="56369">MAEKQVEVVAVIKRINLVLVFCFFLGLFFGMAQQENSGAYKKRVLESTEVDILSSYYNQDGNNASVTGGIGSEALNDLASSIIVSIPLNEDDVLSVDVGISTYTSASSSNLNPFDGAHASGVLSGASRSAGGRGGDDDDEGRNIVNNGNATGSPWIASTGASRKDTWGSANVGYAHSSDDRNEIYSANASFATEYDYVSMGFGGGFTKLFNEKNTEVSLKGSVYLDTWLPQYPTELKSYVEVNGNLNAGFFTGVDILNQNGQVTNKNSLDTWRPIDGFSLIPNKKRNSYALSIAFSQILGKNTQMSIFADVVKQQGWLSNPMQRVYFADTPSFYIGTASDIPNYTSNQNSGVFMLADDLERLPDSRLKIPVGIRLNHFLNEIVSIRTYYRYYFDDWGLTAHTLNAELPIKVSDTFTLYPSYRYYTQNQIDYFAPFKTHVSTSQFYTSDFDLSTYDAQQIGFGVSYTDIFTKFKTLGFGLKSIDFKYNNYRRNTGLKANYVGIGFKFILE</sequence>
<name>A0A223V2Y3_9FLAO</name>
<dbReference type="Pfam" id="PF12094">
    <property type="entry name" value="DUF3570"/>
    <property type="match status" value="1"/>
</dbReference>
<evidence type="ECO:0000256" key="1">
    <source>
        <dbReference type="SAM" id="MobiDB-lite"/>
    </source>
</evidence>
<dbReference type="EMBL" id="CP022957">
    <property type="protein sequence ID" value="ASV29209.1"/>
    <property type="molecule type" value="Genomic_DNA"/>
</dbReference>
<dbReference type="OrthoDB" id="5450709at2"/>
<accession>A0A223V2Y3</accession>
<dbReference type="Proteomes" id="UP000215244">
    <property type="component" value="Chromosome"/>
</dbReference>
<keyword evidence="3" id="KW-1185">Reference proteome</keyword>
<evidence type="ECO:0008006" key="4">
    <source>
        <dbReference type="Google" id="ProtNLM"/>
    </source>
</evidence>
<evidence type="ECO:0000313" key="2">
    <source>
        <dbReference type="EMBL" id="ASV29209.1"/>
    </source>
</evidence>
<reference evidence="2 3" key="1">
    <citation type="submission" date="2017-08" db="EMBL/GenBank/DDBJ databases">
        <title>The complete genome sequence of Maribacter sp. B1, isolated from deep-sea sediment.</title>
        <authorList>
            <person name="Wu Y.-H."/>
            <person name="Cheng H."/>
            <person name="Xu X.-W."/>
        </authorList>
    </citation>
    <scope>NUCLEOTIDE SEQUENCE [LARGE SCALE GENOMIC DNA]</scope>
    <source>
        <strain evidence="2 3">B1</strain>
    </source>
</reference>
<protein>
    <recommendedName>
        <fullName evidence="4">DUF3570 domain-containing protein</fullName>
    </recommendedName>
</protein>
<feature type="region of interest" description="Disordered" evidence="1">
    <location>
        <begin position="125"/>
        <end position="163"/>
    </location>
</feature>
<evidence type="ECO:0000313" key="3">
    <source>
        <dbReference type="Proteomes" id="UP000215244"/>
    </source>
</evidence>
<dbReference type="AlphaFoldDB" id="A0A223V2Y3"/>